<keyword evidence="1" id="KW-1133">Transmembrane helix</keyword>
<keyword evidence="1" id="KW-0812">Transmembrane</keyword>
<dbReference type="Pfam" id="PF01963">
    <property type="entry name" value="TraB_PrgY_gumN"/>
    <property type="match status" value="1"/>
</dbReference>
<comment type="caution">
    <text evidence="2">The sequence shown here is derived from an EMBL/GenBank/DDBJ whole genome shotgun (WGS) entry which is preliminary data.</text>
</comment>
<keyword evidence="1" id="KW-0472">Membrane</keyword>
<feature type="transmembrane region" description="Helical" evidence="1">
    <location>
        <begin position="354"/>
        <end position="377"/>
    </location>
</feature>
<reference evidence="2" key="2">
    <citation type="submission" date="2021-05" db="EMBL/GenBank/DDBJ databases">
        <title>Protein family content uncovers lineage relationships and bacterial pathway maintenance mechanisms in DPANN archaea.</title>
        <authorList>
            <person name="Castelle C.J."/>
            <person name="Meheust R."/>
            <person name="Jaffe A.L."/>
            <person name="Seitz K."/>
            <person name="Gong X."/>
            <person name="Baker B.J."/>
            <person name="Banfield J.F."/>
        </authorList>
    </citation>
    <scope>NUCLEOTIDE SEQUENCE</scope>
    <source>
        <strain evidence="2">RIFCSPLOWO2_01_FULL_58_19</strain>
    </source>
</reference>
<feature type="transmembrane region" description="Helical" evidence="1">
    <location>
        <begin position="243"/>
        <end position="260"/>
    </location>
</feature>
<gene>
    <name evidence="2" type="ORF">J4203_03300</name>
</gene>
<name>A0A8T4L6H0_9ARCH</name>
<dbReference type="InterPro" id="IPR002816">
    <property type="entry name" value="TraB/PrgY/GumN_fam"/>
</dbReference>
<dbReference type="NCBIfam" id="TIGR00261">
    <property type="entry name" value="traB"/>
    <property type="match status" value="1"/>
</dbReference>
<feature type="transmembrane region" description="Helical" evidence="1">
    <location>
        <begin position="297"/>
        <end position="319"/>
    </location>
</feature>
<dbReference type="Proteomes" id="UP000678237">
    <property type="component" value="Unassembled WGS sequence"/>
</dbReference>
<dbReference type="AlphaFoldDB" id="A0A8T4L6H0"/>
<organism evidence="2 3">
    <name type="scientific">Candidatus Iainarchaeum sp</name>
    <dbReference type="NCBI Taxonomy" id="3101447"/>
    <lineage>
        <taxon>Archaea</taxon>
        <taxon>Candidatus Iainarchaeota</taxon>
        <taxon>Candidatus Iainarchaeia</taxon>
        <taxon>Candidatus Iainarchaeales</taxon>
        <taxon>Candidatus Iainarchaeaceae</taxon>
        <taxon>Candidatus Iainarchaeum</taxon>
    </lineage>
</organism>
<evidence type="ECO:0000313" key="3">
    <source>
        <dbReference type="Proteomes" id="UP000678237"/>
    </source>
</evidence>
<protein>
    <submittedName>
        <fullName evidence="2">TraB/GumN family protein</fullName>
    </submittedName>
</protein>
<evidence type="ECO:0000313" key="2">
    <source>
        <dbReference type="EMBL" id="MBS3062873.1"/>
    </source>
</evidence>
<dbReference type="CDD" id="cd14726">
    <property type="entry name" value="TraB_PrgY-like"/>
    <property type="match status" value="1"/>
</dbReference>
<dbReference type="PANTHER" id="PTHR21530">
    <property type="entry name" value="PHEROMONE SHUTDOWN PROTEIN"/>
    <property type="match status" value="1"/>
</dbReference>
<proteinExistence type="predicted"/>
<accession>A0A8T4L6H0</accession>
<sequence length="381" mass="41996">MERVYFKDKEIVLVGTAHISQASIDQVKKAIEEEKPDCVGVELDAQRFEQLQQGSRWREMDLVKVIREGKGYLFLLNILLANIQRQLGDQVGVKPGEEMLAAVNAAREKNIPVALLDRDVRITLKRAMARMSALEKFKLLYAVLLALFEMHEPLTKEKVEELKQQDTLNALLKELGREAPGVKQVLVDERDQFIANKILAANGKKIVAVVGAGHIEGIQKHLAHQMPIAHLNLEPTKNVWMEFLKFVVPVVFIALLAYGLVNKGFSTGLEMIGWWIAITGGLSALGVLVARGHPFAIATAFLAAPLTTLHPALAAGWFAGLVEAKIRIPLVKDFEGLNKLNSLSDLNNNRVTHILMVTALANLGATMGTLIAFPYLLSLLG</sequence>
<dbReference type="InterPro" id="IPR046345">
    <property type="entry name" value="TraB_PrgY-like"/>
</dbReference>
<evidence type="ECO:0000256" key="1">
    <source>
        <dbReference type="SAM" id="Phobius"/>
    </source>
</evidence>
<dbReference type="InterPro" id="IPR005230">
    <property type="entry name" value="TraB_bac"/>
</dbReference>
<dbReference type="PANTHER" id="PTHR21530:SF7">
    <property type="entry name" value="TRAB DOMAIN-CONTAINING PROTEIN"/>
    <property type="match status" value="1"/>
</dbReference>
<reference evidence="2" key="1">
    <citation type="submission" date="2021-03" db="EMBL/GenBank/DDBJ databases">
        <authorList>
            <person name="Jaffe A."/>
        </authorList>
    </citation>
    <scope>NUCLEOTIDE SEQUENCE</scope>
    <source>
        <strain evidence="2">RIFCSPLOWO2_01_FULL_58_19</strain>
    </source>
</reference>
<dbReference type="EMBL" id="JAGVWE010000003">
    <property type="protein sequence ID" value="MBS3062873.1"/>
    <property type="molecule type" value="Genomic_DNA"/>
</dbReference>
<feature type="transmembrane region" description="Helical" evidence="1">
    <location>
        <begin position="272"/>
        <end position="290"/>
    </location>
</feature>